<evidence type="ECO:0000256" key="3">
    <source>
        <dbReference type="ARBA" id="ARBA00023274"/>
    </source>
</evidence>
<keyword evidence="7" id="KW-1185">Reference proteome</keyword>
<dbReference type="GO" id="GO:0022625">
    <property type="term" value="C:cytosolic large ribosomal subunit"/>
    <property type="evidence" value="ECO:0007669"/>
    <property type="project" value="TreeGrafter"/>
</dbReference>
<evidence type="ECO:0000256" key="4">
    <source>
        <dbReference type="ARBA" id="ARBA00035204"/>
    </source>
</evidence>
<dbReference type="SUPFAM" id="SSF46561">
    <property type="entry name" value="Ribosomal protein L29 (L29p)"/>
    <property type="match status" value="1"/>
</dbReference>
<evidence type="ECO:0000256" key="2">
    <source>
        <dbReference type="ARBA" id="ARBA00022980"/>
    </source>
</evidence>
<keyword evidence="2 5" id="KW-0689">Ribosomal protein</keyword>
<gene>
    <name evidence="5 6" type="primary">rpmC</name>
    <name evidence="6" type="ORF">NSCAC_0361</name>
</gene>
<evidence type="ECO:0000256" key="1">
    <source>
        <dbReference type="ARBA" id="ARBA00009254"/>
    </source>
</evidence>
<proteinExistence type="inferred from homology"/>
<dbReference type="PANTHER" id="PTHR10916:SF0">
    <property type="entry name" value="LARGE RIBOSOMAL SUBUNIT PROTEIN UL29C"/>
    <property type="match status" value="1"/>
</dbReference>
<dbReference type="AlphaFoldDB" id="A0A7G1Q861"/>
<dbReference type="Pfam" id="PF00831">
    <property type="entry name" value="Ribosomal_L29"/>
    <property type="match status" value="1"/>
</dbReference>
<dbReference type="KEGG" id="ntg:NSCAC_0361"/>
<protein>
    <recommendedName>
        <fullName evidence="4 5">Large ribosomal subunit protein uL29</fullName>
    </recommendedName>
</protein>
<dbReference type="EMBL" id="LR778175">
    <property type="protein sequence ID" value="CAB1274823.1"/>
    <property type="molecule type" value="Genomic_DNA"/>
</dbReference>
<dbReference type="Gene3D" id="6.10.140.1970">
    <property type="match status" value="1"/>
</dbReference>
<dbReference type="CDD" id="cd00427">
    <property type="entry name" value="Ribosomal_L29_HIP"/>
    <property type="match status" value="1"/>
</dbReference>
<dbReference type="RefSeq" id="WP_197745258.1">
    <property type="nucleotide sequence ID" value="NZ_LR778175.1"/>
</dbReference>
<dbReference type="InterPro" id="IPR001854">
    <property type="entry name" value="Ribosomal_uL29"/>
</dbReference>
<dbReference type="InterPro" id="IPR036049">
    <property type="entry name" value="Ribosomal_uL29_sf"/>
</dbReference>
<name>A0A7G1Q861_9GAMM</name>
<evidence type="ECO:0000313" key="6">
    <source>
        <dbReference type="EMBL" id="CAB1274823.1"/>
    </source>
</evidence>
<organism evidence="6 7">
    <name type="scientific">Candidatus Nitrosacidococcus tergens</name>
    <dbReference type="NCBI Taxonomy" id="553981"/>
    <lineage>
        <taxon>Bacteria</taxon>
        <taxon>Pseudomonadati</taxon>
        <taxon>Pseudomonadota</taxon>
        <taxon>Gammaproteobacteria</taxon>
        <taxon>Chromatiales</taxon>
        <taxon>Chromatiaceae</taxon>
        <taxon>Candidatus Nitrosacidococcus</taxon>
    </lineage>
</organism>
<dbReference type="PANTHER" id="PTHR10916">
    <property type="entry name" value="60S RIBOSOMAL PROTEIN L35/50S RIBOSOMAL PROTEIN L29"/>
    <property type="match status" value="1"/>
</dbReference>
<dbReference type="GO" id="GO:0006412">
    <property type="term" value="P:translation"/>
    <property type="evidence" value="ECO:0007669"/>
    <property type="project" value="UniProtKB-UniRule"/>
</dbReference>
<keyword evidence="3 5" id="KW-0687">Ribonucleoprotein</keyword>
<dbReference type="HAMAP" id="MF_00374">
    <property type="entry name" value="Ribosomal_uL29"/>
    <property type="match status" value="1"/>
</dbReference>
<evidence type="ECO:0000256" key="5">
    <source>
        <dbReference type="HAMAP-Rule" id="MF_00374"/>
    </source>
</evidence>
<accession>A0A7G1Q861</accession>
<comment type="similarity">
    <text evidence="1 5">Belongs to the universal ribosomal protein uL29 family.</text>
</comment>
<dbReference type="InterPro" id="IPR050063">
    <property type="entry name" value="Ribosomal_protein_uL29"/>
</dbReference>
<evidence type="ECO:0000313" key="7">
    <source>
        <dbReference type="Proteomes" id="UP000516072"/>
    </source>
</evidence>
<dbReference type="PROSITE" id="PS00579">
    <property type="entry name" value="RIBOSOMAL_L29"/>
    <property type="match status" value="1"/>
</dbReference>
<dbReference type="InterPro" id="IPR018254">
    <property type="entry name" value="Ribosomal_uL29_CS"/>
</dbReference>
<sequence length="61" mass="7197">MKAQDLRLKTVDILKNDLLNLLREQFKLRIQNGTNQLSNNSEIKRVRRDIARIKTVLGEKH</sequence>
<dbReference type="Proteomes" id="UP000516072">
    <property type="component" value="Chromosome"/>
</dbReference>
<reference evidence="6 7" key="1">
    <citation type="submission" date="2020-03" db="EMBL/GenBank/DDBJ databases">
        <authorList>
            <person name="Picone N."/>
        </authorList>
    </citation>
    <scope>NUCLEOTIDE SEQUENCE [LARGE SCALE GENOMIC DNA]</scope>
    <source>
        <strain evidence="6">NSCAC1</strain>
    </source>
</reference>
<dbReference type="NCBIfam" id="TIGR00012">
    <property type="entry name" value="L29"/>
    <property type="match status" value="1"/>
</dbReference>
<dbReference type="GO" id="GO:0003735">
    <property type="term" value="F:structural constituent of ribosome"/>
    <property type="evidence" value="ECO:0007669"/>
    <property type="project" value="InterPro"/>
</dbReference>